<evidence type="ECO:0000313" key="1">
    <source>
        <dbReference type="EMBL" id="KAI8649226.1"/>
    </source>
</evidence>
<keyword evidence="2" id="KW-1185">Reference proteome</keyword>
<accession>A0ACC0QEP4</accession>
<dbReference type="EMBL" id="CM046515">
    <property type="protein sequence ID" value="KAI8649226.1"/>
    <property type="molecule type" value="Genomic_DNA"/>
</dbReference>
<proteinExistence type="predicted"/>
<sequence length="118" mass="13197">MMYGPNSGTIHTSTTTDIENAINFALQVIKPVIDGQASIINVKRGAEEWYSDRVQKKSIGTVWYSGCVNWYFKTTKNGQKWNSMINPLSQVQFWFRACFPPGATGNIRADASGSAWEL</sequence>
<protein>
    <submittedName>
        <fullName evidence="1">Uncharacterized protein</fullName>
    </submittedName>
</protein>
<reference evidence="1" key="1">
    <citation type="submission" date="2022-06" db="EMBL/GenBank/DDBJ databases">
        <title>Fusarium solani species complex genomes reveal bases of compartmentalisation and animal pathogenesis.</title>
        <authorList>
            <person name="Tsai I.J."/>
        </authorList>
    </citation>
    <scope>NUCLEOTIDE SEQUENCE</scope>
    <source>
        <strain evidence="1">Fu6.1</strain>
    </source>
</reference>
<organism evidence="1 2">
    <name type="scientific">Fusarium keratoplasticum</name>
    <dbReference type="NCBI Taxonomy" id="1328300"/>
    <lineage>
        <taxon>Eukaryota</taxon>
        <taxon>Fungi</taxon>
        <taxon>Dikarya</taxon>
        <taxon>Ascomycota</taxon>
        <taxon>Pezizomycotina</taxon>
        <taxon>Sordariomycetes</taxon>
        <taxon>Hypocreomycetidae</taxon>
        <taxon>Hypocreales</taxon>
        <taxon>Nectriaceae</taxon>
        <taxon>Fusarium</taxon>
        <taxon>Fusarium solani species complex</taxon>
    </lineage>
</organism>
<name>A0ACC0QEP4_9HYPO</name>
<dbReference type="Proteomes" id="UP001065298">
    <property type="component" value="Chromosome 13"/>
</dbReference>
<evidence type="ECO:0000313" key="2">
    <source>
        <dbReference type="Proteomes" id="UP001065298"/>
    </source>
</evidence>
<comment type="caution">
    <text evidence="1">The sequence shown here is derived from an EMBL/GenBank/DDBJ whole genome shotgun (WGS) entry which is preliminary data.</text>
</comment>
<gene>
    <name evidence="1" type="ORF">NCS57_01459000</name>
</gene>